<reference evidence="2" key="1">
    <citation type="submission" date="2016-09" db="EMBL/GenBank/DDBJ databases">
        <authorList>
            <person name="Varghese N."/>
            <person name="Submissions S."/>
        </authorList>
    </citation>
    <scope>NUCLEOTIDE SEQUENCE [LARGE SCALE GENOMIC DNA]</scope>
    <source>
        <strain evidence="2">25nlg</strain>
    </source>
</reference>
<dbReference type="Gene3D" id="3.40.50.12780">
    <property type="entry name" value="N-terminal domain of ligase-like"/>
    <property type="match status" value="1"/>
</dbReference>
<dbReference type="EMBL" id="FMYM01000011">
    <property type="protein sequence ID" value="SDC61983.1"/>
    <property type="molecule type" value="Genomic_DNA"/>
</dbReference>
<evidence type="ECO:0000313" key="1">
    <source>
        <dbReference type="EMBL" id="SDC61983.1"/>
    </source>
</evidence>
<dbReference type="SUPFAM" id="SSF56801">
    <property type="entry name" value="Acetyl-CoA synthetase-like"/>
    <property type="match status" value="1"/>
</dbReference>
<dbReference type="InterPro" id="IPR042099">
    <property type="entry name" value="ANL_N_sf"/>
</dbReference>
<sequence>MSVLVQGEHTVKNLVDLLSYRAYHTPGKIAFRFLTNGEEDDLFTYGMLHTKAQKIAAVLQQRNACGKRALLLYHSGPDYVK</sequence>
<accession>A0A1G6N2E2</accession>
<dbReference type="AlphaFoldDB" id="A0A1G6N2E2"/>
<dbReference type="STRING" id="1464122.SAMN05421737_11181"/>
<dbReference type="OrthoDB" id="9803968at2"/>
<dbReference type="RefSeq" id="WP_090776477.1">
    <property type="nucleotide sequence ID" value="NZ_FMYM01000011.1"/>
</dbReference>
<protein>
    <submittedName>
        <fullName evidence="1">Uncharacterized protein</fullName>
    </submittedName>
</protein>
<organism evidence="1 2">
    <name type="scientific">Shouchella lonarensis</name>
    <dbReference type="NCBI Taxonomy" id="1464122"/>
    <lineage>
        <taxon>Bacteria</taxon>
        <taxon>Bacillati</taxon>
        <taxon>Bacillota</taxon>
        <taxon>Bacilli</taxon>
        <taxon>Bacillales</taxon>
        <taxon>Bacillaceae</taxon>
        <taxon>Shouchella</taxon>
    </lineage>
</organism>
<proteinExistence type="predicted"/>
<name>A0A1G6N2E2_9BACI</name>
<gene>
    <name evidence="1" type="ORF">SAMN05421737_11181</name>
</gene>
<evidence type="ECO:0000313" key="2">
    <source>
        <dbReference type="Proteomes" id="UP000242662"/>
    </source>
</evidence>
<dbReference type="Proteomes" id="UP000242662">
    <property type="component" value="Unassembled WGS sequence"/>
</dbReference>
<keyword evidence="2" id="KW-1185">Reference proteome</keyword>